<dbReference type="AlphaFoldDB" id="A0A5B7IXG5"/>
<gene>
    <name evidence="1" type="ORF">E2C01_081814</name>
</gene>
<organism evidence="1 2">
    <name type="scientific">Portunus trituberculatus</name>
    <name type="common">Swimming crab</name>
    <name type="synonym">Neptunus trituberculatus</name>
    <dbReference type="NCBI Taxonomy" id="210409"/>
    <lineage>
        <taxon>Eukaryota</taxon>
        <taxon>Metazoa</taxon>
        <taxon>Ecdysozoa</taxon>
        <taxon>Arthropoda</taxon>
        <taxon>Crustacea</taxon>
        <taxon>Multicrustacea</taxon>
        <taxon>Malacostraca</taxon>
        <taxon>Eumalacostraca</taxon>
        <taxon>Eucarida</taxon>
        <taxon>Decapoda</taxon>
        <taxon>Pleocyemata</taxon>
        <taxon>Brachyura</taxon>
        <taxon>Eubrachyura</taxon>
        <taxon>Portunoidea</taxon>
        <taxon>Portunidae</taxon>
        <taxon>Portuninae</taxon>
        <taxon>Portunus</taxon>
    </lineage>
</organism>
<dbReference type="EMBL" id="VSRR010073111">
    <property type="protein sequence ID" value="MPC86969.1"/>
    <property type="molecule type" value="Genomic_DNA"/>
</dbReference>
<accession>A0A5B7IXG5</accession>
<reference evidence="1 2" key="1">
    <citation type="submission" date="2019-05" db="EMBL/GenBank/DDBJ databases">
        <title>Another draft genome of Portunus trituberculatus and its Hox gene families provides insights of decapod evolution.</title>
        <authorList>
            <person name="Jeong J.-H."/>
            <person name="Song I."/>
            <person name="Kim S."/>
            <person name="Choi T."/>
            <person name="Kim D."/>
            <person name="Ryu S."/>
            <person name="Kim W."/>
        </authorList>
    </citation>
    <scope>NUCLEOTIDE SEQUENCE [LARGE SCALE GENOMIC DNA]</scope>
    <source>
        <tissue evidence="1">Muscle</tissue>
    </source>
</reference>
<proteinExistence type="predicted"/>
<name>A0A5B7IXG5_PORTR</name>
<dbReference type="Proteomes" id="UP000324222">
    <property type="component" value="Unassembled WGS sequence"/>
</dbReference>
<keyword evidence="2" id="KW-1185">Reference proteome</keyword>
<sequence>MFQDYVERNRERGRGRKGEAHLIAAMTLTCPHCCRVYVISSEEHQSSVSLPLYCLLGALQLVMNSYRPVKRSIHPSRNRRYVLYKFLQYHHSRHTLTCASMPGRCTHSRCYKSTNKNMIKKLRKNKVIHGIPAGLQG</sequence>
<protein>
    <submittedName>
        <fullName evidence="1">Uncharacterized protein</fullName>
    </submittedName>
</protein>
<evidence type="ECO:0000313" key="1">
    <source>
        <dbReference type="EMBL" id="MPC86969.1"/>
    </source>
</evidence>
<evidence type="ECO:0000313" key="2">
    <source>
        <dbReference type="Proteomes" id="UP000324222"/>
    </source>
</evidence>
<comment type="caution">
    <text evidence="1">The sequence shown here is derived from an EMBL/GenBank/DDBJ whole genome shotgun (WGS) entry which is preliminary data.</text>
</comment>